<proteinExistence type="predicted"/>
<dbReference type="EMBL" id="JAUEPT010000234">
    <property type="protein sequence ID" value="KAK0429563.1"/>
    <property type="molecule type" value="Genomic_DNA"/>
</dbReference>
<dbReference type="Proteomes" id="UP001175226">
    <property type="component" value="Unassembled WGS sequence"/>
</dbReference>
<reference evidence="1" key="1">
    <citation type="submission" date="2023-06" db="EMBL/GenBank/DDBJ databases">
        <authorList>
            <consortium name="Lawrence Berkeley National Laboratory"/>
            <person name="Ahrendt S."/>
            <person name="Sahu N."/>
            <person name="Indic B."/>
            <person name="Wong-Bajracharya J."/>
            <person name="Merenyi Z."/>
            <person name="Ke H.-M."/>
            <person name="Monk M."/>
            <person name="Kocsube S."/>
            <person name="Drula E."/>
            <person name="Lipzen A."/>
            <person name="Balint B."/>
            <person name="Henrissat B."/>
            <person name="Andreopoulos B."/>
            <person name="Martin F.M."/>
            <person name="Harder C.B."/>
            <person name="Rigling D."/>
            <person name="Ford K.L."/>
            <person name="Foster G.D."/>
            <person name="Pangilinan J."/>
            <person name="Papanicolaou A."/>
            <person name="Barry K."/>
            <person name="LaButti K."/>
            <person name="Viragh M."/>
            <person name="Koriabine M."/>
            <person name="Yan M."/>
            <person name="Riley R."/>
            <person name="Champramary S."/>
            <person name="Plett K.L."/>
            <person name="Tsai I.J."/>
            <person name="Slot J."/>
            <person name="Sipos G."/>
            <person name="Plett J."/>
            <person name="Nagy L.G."/>
            <person name="Grigoriev I.V."/>
        </authorList>
    </citation>
    <scope>NUCLEOTIDE SEQUENCE</scope>
    <source>
        <strain evidence="1">FPL87.14</strain>
    </source>
</reference>
<dbReference type="AlphaFoldDB" id="A0AA39ISG2"/>
<sequence>MSSWLSRKGVKSVTKLVLSAAINTIVPRPAFYVQWSVGKQSLFRQKGGKQNLRGPWGKAILDTTLCRFGCQVWWSGTQTLAIGCGWHRSNSLGGMDHYTIQGFNDAGRMVFTVELAIRAVDSDAWVYAPSRRRKNFKAADFDGPLMDIITGRNTWIHRSAGVNGWLSMQGSPFTQAYVSDCDIRQGLYLTKSFHHLQVYDRLDFVITFDTGYPISMDPIDSIHSDVLWAYNGSYKNISSPR</sequence>
<name>A0AA39ISG2_9AGAR</name>
<protein>
    <submittedName>
        <fullName evidence="1">Uncharacterized protein</fullName>
    </submittedName>
</protein>
<accession>A0AA39ISG2</accession>
<keyword evidence="2" id="KW-1185">Reference proteome</keyword>
<gene>
    <name evidence="1" type="ORF">EV421DRAFT_1745384</name>
</gene>
<organism evidence="1 2">
    <name type="scientific">Armillaria borealis</name>
    <dbReference type="NCBI Taxonomy" id="47425"/>
    <lineage>
        <taxon>Eukaryota</taxon>
        <taxon>Fungi</taxon>
        <taxon>Dikarya</taxon>
        <taxon>Basidiomycota</taxon>
        <taxon>Agaricomycotina</taxon>
        <taxon>Agaricomycetes</taxon>
        <taxon>Agaricomycetidae</taxon>
        <taxon>Agaricales</taxon>
        <taxon>Marasmiineae</taxon>
        <taxon>Physalacriaceae</taxon>
        <taxon>Armillaria</taxon>
    </lineage>
</organism>
<evidence type="ECO:0000313" key="1">
    <source>
        <dbReference type="EMBL" id="KAK0429563.1"/>
    </source>
</evidence>
<comment type="caution">
    <text evidence="1">The sequence shown here is derived from an EMBL/GenBank/DDBJ whole genome shotgun (WGS) entry which is preliminary data.</text>
</comment>
<evidence type="ECO:0000313" key="2">
    <source>
        <dbReference type="Proteomes" id="UP001175226"/>
    </source>
</evidence>